<dbReference type="PANTHER" id="PTHR47271:SF2">
    <property type="entry name" value="ARGININE DEIMINASE"/>
    <property type="match status" value="1"/>
</dbReference>
<dbReference type="GO" id="GO:0019546">
    <property type="term" value="P:L-arginine deiminase pathway"/>
    <property type="evidence" value="ECO:0007669"/>
    <property type="project" value="UniProtKB-UniRule"/>
</dbReference>
<accession>A0A084JBA7</accession>
<dbReference type="STRING" id="318464.IO99_10170"/>
<evidence type="ECO:0000256" key="4">
    <source>
        <dbReference type="ARBA" id="ARBA00022801"/>
    </source>
</evidence>
<dbReference type="UniPathway" id="UPA00254">
    <property type="reaction ID" value="UER00364"/>
</dbReference>
<organism evidence="8 9">
    <name type="scientific">Clostridium sulfidigenes</name>
    <dbReference type="NCBI Taxonomy" id="318464"/>
    <lineage>
        <taxon>Bacteria</taxon>
        <taxon>Bacillati</taxon>
        <taxon>Bacillota</taxon>
        <taxon>Clostridia</taxon>
        <taxon>Eubacteriales</taxon>
        <taxon>Clostridiaceae</taxon>
        <taxon>Clostridium</taxon>
    </lineage>
</organism>
<gene>
    <name evidence="6" type="primary">arcA</name>
    <name evidence="8" type="ORF">IO99_10170</name>
</gene>
<reference evidence="8 9" key="1">
    <citation type="submission" date="2014-07" db="EMBL/GenBank/DDBJ databases">
        <title>Draft genome of Clostridium sulfidigenes 113A isolated from sediments associated with methane hydrate from Krishna Godavari basin.</title>
        <authorList>
            <person name="Honkalas V.S."/>
            <person name="Dabir A.P."/>
            <person name="Arora P."/>
            <person name="Dhakephalkar P.K."/>
        </authorList>
    </citation>
    <scope>NUCLEOTIDE SEQUENCE [LARGE SCALE GENOMIC DNA]</scope>
    <source>
        <strain evidence="8 9">113A</strain>
    </source>
</reference>
<evidence type="ECO:0000256" key="6">
    <source>
        <dbReference type="HAMAP-Rule" id="MF_00242"/>
    </source>
</evidence>
<keyword evidence="6" id="KW-0963">Cytoplasm</keyword>
<sequence length="410" mass="47456">MRKERIMGINVTSEIKPLKKVLLHRPGAEIENLTPEYLERLLFDDIPYLKVAQEEHDAFAQVLRDNGVEVVYLHELAAKVMEDPDVKDEFIKMFIKEAKVESEQVKEELYNYLISFNCNEELIRKTMAGISKSELKKAKARHLEDFLNEAYPFITDPMPNLYFTRDPFASIGNSISLNRMYSETRNRETIYAHFIFKYHTDFKGTNRLYDRDFDYNIEGGDILNISEKVLAIGISQRTAPQAIEKISERIFFETPDSKIETVLAFKIPKTRAYMHLDTVFTQVDYDKFTIHPQIEGPLEIFELTKGENGKVKITKESMTLQEVLSKYLECDVKLIRCGGGDYVISQREQWNDGSNTLCIRPGEVIVYSRNYVTNKILEEYGIKTHVIPSSELSRGRGGPRCMSMPLIREV</sequence>
<evidence type="ECO:0000256" key="5">
    <source>
        <dbReference type="ARBA" id="ARBA00049429"/>
    </source>
</evidence>
<dbReference type="PIRSF" id="PIRSF006356">
    <property type="entry name" value="Arg_deiminase"/>
    <property type="match status" value="1"/>
</dbReference>
<dbReference type="NCBIfam" id="NF002381">
    <property type="entry name" value="PRK01388.1"/>
    <property type="match status" value="1"/>
</dbReference>
<dbReference type="PRINTS" id="PR01466">
    <property type="entry name" value="ARGDEIMINASE"/>
</dbReference>
<dbReference type="GO" id="GO:0005737">
    <property type="term" value="C:cytoplasm"/>
    <property type="evidence" value="ECO:0007669"/>
    <property type="project" value="UniProtKB-SubCell"/>
</dbReference>
<dbReference type="EC" id="3.5.3.6" evidence="6"/>
<dbReference type="NCBIfam" id="TIGR01078">
    <property type="entry name" value="arcA"/>
    <property type="match status" value="1"/>
</dbReference>
<dbReference type="Pfam" id="PF02274">
    <property type="entry name" value="ADI"/>
    <property type="match status" value="1"/>
</dbReference>
<evidence type="ECO:0000256" key="1">
    <source>
        <dbReference type="ARBA" id="ARBA00005213"/>
    </source>
</evidence>
<evidence type="ECO:0000313" key="9">
    <source>
        <dbReference type="Proteomes" id="UP000028542"/>
    </source>
</evidence>
<name>A0A084JBA7_9CLOT</name>
<dbReference type="Gene3D" id="3.75.10.10">
    <property type="entry name" value="L-arginine/glycine Amidinotransferase, Chain A"/>
    <property type="match status" value="1"/>
</dbReference>
<comment type="pathway">
    <text evidence="1 6">Amino-acid degradation; L-arginine degradation via ADI pathway; carbamoyl phosphate from L-arginine: step 1/2.</text>
</comment>
<dbReference type="PANTHER" id="PTHR47271">
    <property type="entry name" value="ARGININE DEIMINASE"/>
    <property type="match status" value="1"/>
</dbReference>
<keyword evidence="9" id="KW-1185">Reference proteome</keyword>
<dbReference type="RefSeq" id="WP_198028581.1">
    <property type="nucleotide sequence ID" value="NZ_JPMD01000024.1"/>
</dbReference>
<evidence type="ECO:0000256" key="7">
    <source>
        <dbReference type="PIRSR" id="PIRSR006356-1"/>
    </source>
</evidence>
<proteinExistence type="inferred from homology"/>
<dbReference type="GO" id="GO:0016990">
    <property type="term" value="F:arginine deiminase activity"/>
    <property type="evidence" value="ECO:0007669"/>
    <property type="project" value="UniProtKB-UniRule"/>
</dbReference>
<dbReference type="Gene3D" id="1.10.3930.10">
    <property type="entry name" value="Arginine deiminase"/>
    <property type="match status" value="1"/>
</dbReference>
<comment type="catalytic activity">
    <reaction evidence="5 6">
        <text>L-arginine + H2O = L-citrulline + NH4(+)</text>
        <dbReference type="Rhea" id="RHEA:19597"/>
        <dbReference type="ChEBI" id="CHEBI:15377"/>
        <dbReference type="ChEBI" id="CHEBI:28938"/>
        <dbReference type="ChEBI" id="CHEBI:32682"/>
        <dbReference type="ChEBI" id="CHEBI:57743"/>
        <dbReference type="EC" id="3.5.3.6"/>
    </reaction>
</comment>
<dbReference type="eggNOG" id="COG2235">
    <property type="taxonomic scope" value="Bacteria"/>
</dbReference>
<dbReference type="EMBL" id="JPMD01000024">
    <property type="protein sequence ID" value="KEZ86241.1"/>
    <property type="molecule type" value="Genomic_DNA"/>
</dbReference>
<evidence type="ECO:0000313" key="8">
    <source>
        <dbReference type="EMBL" id="KEZ86241.1"/>
    </source>
</evidence>
<dbReference type="SUPFAM" id="SSF55909">
    <property type="entry name" value="Pentein"/>
    <property type="match status" value="1"/>
</dbReference>
<dbReference type="AlphaFoldDB" id="A0A084JBA7"/>
<evidence type="ECO:0000256" key="2">
    <source>
        <dbReference type="ARBA" id="ARBA00010206"/>
    </source>
</evidence>
<evidence type="ECO:0000256" key="3">
    <source>
        <dbReference type="ARBA" id="ARBA00022503"/>
    </source>
</evidence>
<dbReference type="InterPro" id="IPR003876">
    <property type="entry name" value="Arg_deiminase"/>
</dbReference>
<keyword evidence="4 6" id="KW-0378">Hydrolase</keyword>
<feature type="active site" description="Amidino-cysteine intermediate" evidence="6 7">
    <location>
        <position position="401"/>
    </location>
</feature>
<dbReference type="Proteomes" id="UP000028542">
    <property type="component" value="Unassembled WGS sequence"/>
</dbReference>
<protein>
    <recommendedName>
        <fullName evidence="6">Arginine deiminase</fullName>
        <shortName evidence="6">ADI</shortName>
        <ecNumber evidence="6">3.5.3.6</ecNumber>
    </recommendedName>
    <alternativeName>
        <fullName evidence="6">Arginine dihydrolase</fullName>
        <shortName evidence="6">AD</shortName>
    </alternativeName>
</protein>
<comment type="subcellular location">
    <subcellularLocation>
        <location evidence="6">Cytoplasm</location>
    </subcellularLocation>
</comment>
<comment type="caution">
    <text evidence="8">The sequence shown here is derived from an EMBL/GenBank/DDBJ whole genome shotgun (WGS) entry which is preliminary data.</text>
</comment>
<keyword evidence="3 6" id="KW-0056">Arginine metabolism</keyword>
<comment type="similarity">
    <text evidence="2 6">Belongs to the arginine deiminase family.</text>
</comment>
<dbReference type="HAMAP" id="MF_00242">
    <property type="entry name" value="Arg_deiminase"/>
    <property type="match status" value="1"/>
</dbReference>